<evidence type="ECO:0000313" key="2">
    <source>
        <dbReference type="EMBL" id="KAJ8894518.1"/>
    </source>
</evidence>
<feature type="region of interest" description="Disordered" evidence="1">
    <location>
        <begin position="381"/>
        <end position="403"/>
    </location>
</feature>
<feature type="compositionally biased region" description="Basic and acidic residues" evidence="1">
    <location>
        <begin position="629"/>
        <end position="649"/>
    </location>
</feature>
<feature type="region of interest" description="Disordered" evidence="1">
    <location>
        <begin position="620"/>
        <end position="652"/>
    </location>
</feature>
<accession>A0ABQ9IF30</accession>
<sequence length="776" mass="86634">MRGVQMNTAPCLLTMASLAGQIWSYHAIPTLETPRAPVNIPRRSIPSPLTLTTNLLALRKRTSCRLLELSSHSAAGSLHHGPKRYKADLPWRSRLVRHRSRVRKDRCLREYAYLVQRHDGTTALLVHRSDEALGVRVSVARIAPSLLELGRGAPYSPIKQRFFFSVVGRTPAGTSRPRSRSEGAIRATLTRTPSVSSLLRTGVQCFRRDAVLCKLDPPTAALRGAVGVEELSAPCCNHLDISAVSYWLSMNETFRIFSVFKISVAASQGGWLFLDGPSALEIPEKHPSTNGIVRYDSHMRKSGVTRPGIEPGSPWWAAEEYTTCREVDLRQDFEKCSFYREQPITDGRKHRRMTDGRTDGQPTGAADGCVNLQLPALHPSNLSSRVGWTPMGPERPRSRSEGAIRATLTRTPSASSLLRARRAVFTVGQDLPSEVDGEVVLGCVDVSLNQLLSKLITSNGTCVNGRPFARLSGQELDSLNTPSTRIHNVHTRRSLADLSEVLILPRISYIWFAREDDGAALKRRGAMAASSPLSSPLKEMFKMPSISTDTCINPLLHGHPDVLRNLWKNPDCFANRLNTVTECAHIVHWDCREIRRDEGMGWNEEIWVALNIEVMRRRKVTEGGGEPETPEKTRRPGIVRHDSQERKSGSDLAGNRTRFASIRIRVVWTLHHRGPICRDVRSNGYGVRIIHRHLQPRNLGTNVLVVCRSYAGSFAISQALQLYASWIYSALLADIDKNSTGSYRPWLLSHRGVDDESRTHRHTRNQLDGRADVQKA</sequence>
<reference evidence="2 3" key="1">
    <citation type="submission" date="2023-02" db="EMBL/GenBank/DDBJ databases">
        <title>LHISI_Scaffold_Assembly.</title>
        <authorList>
            <person name="Stuart O.P."/>
            <person name="Cleave R."/>
            <person name="Magrath M.J.L."/>
            <person name="Mikheyev A.S."/>
        </authorList>
    </citation>
    <scope>NUCLEOTIDE SEQUENCE [LARGE SCALE GENOMIC DNA]</scope>
    <source>
        <strain evidence="2">Daus_M_001</strain>
        <tissue evidence="2">Leg muscle</tissue>
    </source>
</reference>
<dbReference type="EMBL" id="JARBHB010000002">
    <property type="protein sequence ID" value="KAJ8894518.1"/>
    <property type="molecule type" value="Genomic_DNA"/>
</dbReference>
<protein>
    <submittedName>
        <fullName evidence="2">Uncharacterized protein</fullName>
    </submittedName>
</protein>
<proteinExistence type="predicted"/>
<keyword evidence="3" id="KW-1185">Reference proteome</keyword>
<feature type="region of interest" description="Disordered" evidence="1">
    <location>
        <begin position="754"/>
        <end position="776"/>
    </location>
</feature>
<evidence type="ECO:0000313" key="3">
    <source>
        <dbReference type="Proteomes" id="UP001159363"/>
    </source>
</evidence>
<name>A0ABQ9IF30_9NEOP</name>
<evidence type="ECO:0000256" key="1">
    <source>
        <dbReference type="SAM" id="MobiDB-lite"/>
    </source>
</evidence>
<organism evidence="2 3">
    <name type="scientific">Dryococelus australis</name>
    <dbReference type="NCBI Taxonomy" id="614101"/>
    <lineage>
        <taxon>Eukaryota</taxon>
        <taxon>Metazoa</taxon>
        <taxon>Ecdysozoa</taxon>
        <taxon>Arthropoda</taxon>
        <taxon>Hexapoda</taxon>
        <taxon>Insecta</taxon>
        <taxon>Pterygota</taxon>
        <taxon>Neoptera</taxon>
        <taxon>Polyneoptera</taxon>
        <taxon>Phasmatodea</taxon>
        <taxon>Verophasmatodea</taxon>
        <taxon>Anareolatae</taxon>
        <taxon>Phasmatidae</taxon>
        <taxon>Eurycanthinae</taxon>
        <taxon>Dryococelus</taxon>
    </lineage>
</organism>
<gene>
    <name evidence="2" type="ORF">PR048_007175</name>
</gene>
<dbReference type="Proteomes" id="UP001159363">
    <property type="component" value="Chromosome 2"/>
</dbReference>
<feature type="compositionally biased region" description="Basic and acidic residues" evidence="1">
    <location>
        <begin position="765"/>
        <end position="776"/>
    </location>
</feature>
<comment type="caution">
    <text evidence="2">The sequence shown here is derived from an EMBL/GenBank/DDBJ whole genome shotgun (WGS) entry which is preliminary data.</text>
</comment>